<evidence type="ECO:0000313" key="2">
    <source>
        <dbReference type="EMBL" id="UXI67784.1"/>
    </source>
</evidence>
<dbReference type="EMBL" id="CP104694">
    <property type="protein sequence ID" value="UXI67784.1"/>
    <property type="molecule type" value="Genomic_DNA"/>
</dbReference>
<evidence type="ECO:0000256" key="1">
    <source>
        <dbReference type="SAM" id="Phobius"/>
    </source>
</evidence>
<protein>
    <submittedName>
        <fullName evidence="2">Type II secretion system protein GspM</fullName>
    </submittedName>
</protein>
<gene>
    <name evidence="2" type="primary">gspM</name>
    <name evidence="2" type="ORF">N4264_24125</name>
</gene>
<dbReference type="Pfam" id="PF10741">
    <property type="entry name" value="T2SSM_b"/>
    <property type="match status" value="1"/>
</dbReference>
<dbReference type="NCBIfam" id="NF040576">
    <property type="entry name" value="T2SS_GspM_XpsM"/>
    <property type="match status" value="1"/>
</dbReference>
<feature type="transmembrane region" description="Helical" evidence="1">
    <location>
        <begin position="12"/>
        <end position="34"/>
    </location>
</feature>
<accession>A0ABY6BD53</accession>
<sequence>MRLLPDKNNGRLLAVVLTLIVALLVYLLGVHWWFVSPHLALRGQMADLREQQQRFRETSAQRAEIEKRLGEVREFEQSSQAFLNQTDANAAAADLIQRLKQAVNDRGGDQNRCQVLTNQTLTGGKPELYERVTIQVRMRCDLEPFSAIVYQLESGKPYLFVDQLMVYKQNYGYVPPGQKQPQQSALDIRFNLSGYLRKRGADKA</sequence>
<keyword evidence="1" id="KW-1133">Transmembrane helix</keyword>
<reference evidence="2" key="1">
    <citation type="submission" date="2022-09" db="EMBL/GenBank/DDBJ databases">
        <title>Tahibacter sp. nov., isolated from a fresh water.</title>
        <authorList>
            <person name="Baek J.H."/>
            <person name="Lee J.K."/>
            <person name="Kim J.M."/>
            <person name="Jeon C.O."/>
        </authorList>
    </citation>
    <scope>NUCLEOTIDE SEQUENCE</scope>
    <source>
        <strain evidence="2">W38</strain>
    </source>
</reference>
<proteinExistence type="predicted"/>
<dbReference type="Proteomes" id="UP001064632">
    <property type="component" value="Chromosome"/>
</dbReference>
<keyword evidence="3" id="KW-1185">Reference proteome</keyword>
<organism evidence="2 3">
    <name type="scientific">Tahibacter amnicola</name>
    <dbReference type="NCBI Taxonomy" id="2976241"/>
    <lineage>
        <taxon>Bacteria</taxon>
        <taxon>Pseudomonadati</taxon>
        <taxon>Pseudomonadota</taxon>
        <taxon>Gammaproteobacteria</taxon>
        <taxon>Lysobacterales</taxon>
        <taxon>Rhodanobacteraceae</taxon>
        <taxon>Tahibacter</taxon>
    </lineage>
</organism>
<keyword evidence="1" id="KW-0472">Membrane</keyword>
<dbReference type="InterPro" id="IPR034756">
    <property type="entry name" value="T2SSM_b"/>
</dbReference>
<keyword evidence="1" id="KW-0812">Transmembrane</keyword>
<evidence type="ECO:0000313" key="3">
    <source>
        <dbReference type="Proteomes" id="UP001064632"/>
    </source>
</evidence>
<name>A0ABY6BD53_9GAMM</name>
<dbReference type="RefSeq" id="WP_261694753.1">
    <property type="nucleotide sequence ID" value="NZ_CP104694.1"/>
</dbReference>